<proteinExistence type="inferred from homology"/>
<evidence type="ECO:0000256" key="1">
    <source>
        <dbReference type="ARBA" id="ARBA00000083"/>
    </source>
</evidence>
<evidence type="ECO:0000256" key="3">
    <source>
        <dbReference type="ARBA" id="ARBA00004947"/>
    </source>
</evidence>
<gene>
    <name evidence="13" type="primary">galE</name>
    <name evidence="13" type="ORF">RAK27_09085</name>
</gene>
<dbReference type="PANTHER" id="PTHR43725:SF53">
    <property type="entry name" value="UDP-ARABINOSE 4-EPIMERASE 1"/>
    <property type="match status" value="1"/>
</dbReference>
<evidence type="ECO:0000256" key="8">
    <source>
        <dbReference type="ARBA" id="ARBA00023144"/>
    </source>
</evidence>
<evidence type="ECO:0000256" key="10">
    <source>
        <dbReference type="ARBA" id="ARBA00023277"/>
    </source>
</evidence>
<dbReference type="CDD" id="cd05247">
    <property type="entry name" value="UDP_G4E_1_SDR_e"/>
    <property type="match status" value="1"/>
</dbReference>
<keyword evidence="9 11" id="KW-0413">Isomerase</keyword>
<dbReference type="NCBIfam" id="TIGR01179">
    <property type="entry name" value="galE"/>
    <property type="match status" value="1"/>
</dbReference>
<comment type="catalytic activity">
    <reaction evidence="1 11">
        <text>UDP-alpha-D-glucose = UDP-alpha-D-galactose</text>
        <dbReference type="Rhea" id="RHEA:22168"/>
        <dbReference type="ChEBI" id="CHEBI:58885"/>
        <dbReference type="ChEBI" id="CHEBI:66914"/>
        <dbReference type="EC" id="5.1.3.2"/>
    </reaction>
</comment>
<dbReference type="Gene3D" id="3.40.50.720">
    <property type="entry name" value="NAD(P)-binding Rossmann-like Domain"/>
    <property type="match status" value="1"/>
</dbReference>
<evidence type="ECO:0000256" key="6">
    <source>
        <dbReference type="ARBA" id="ARBA00018569"/>
    </source>
</evidence>
<keyword evidence="7 11" id="KW-0520">NAD</keyword>
<dbReference type="EMBL" id="JAVBVO010000003">
    <property type="protein sequence ID" value="MDZ5758805.1"/>
    <property type="molecule type" value="Genomic_DNA"/>
</dbReference>
<dbReference type="Pfam" id="PF01370">
    <property type="entry name" value="Epimerase"/>
    <property type="match status" value="1"/>
</dbReference>
<evidence type="ECO:0000256" key="11">
    <source>
        <dbReference type="RuleBase" id="RU366046"/>
    </source>
</evidence>
<dbReference type="AlphaFoldDB" id="A0AAW9JYU7"/>
<accession>A0AAW9JYU7</accession>
<reference evidence="13" key="1">
    <citation type="submission" date="2023-08" db="EMBL/GenBank/DDBJ databases">
        <title>Genomic characterization of piscicolin 126 produced by Carnobacterium maltaromaticum CM22 strain isolated from salmon (Salmo salar).</title>
        <authorList>
            <person name="Gonzalez-Gragera E."/>
            <person name="Garcia-Lopez J.D."/>
            <person name="Teso-Perez C."/>
            <person name="Gimenez-Hernandez I."/>
            <person name="Peralta-Sanchez J.M."/>
            <person name="Valdivia E."/>
            <person name="Montalban-Lopez M."/>
            <person name="Martin-Platero A.M."/>
            <person name="Banos A."/>
            <person name="Martinez-Bueno M."/>
        </authorList>
    </citation>
    <scope>NUCLEOTIDE SEQUENCE</scope>
    <source>
        <strain evidence="13">CM22</strain>
    </source>
</reference>
<evidence type="ECO:0000256" key="7">
    <source>
        <dbReference type="ARBA" id="ARBA00023027"/>
    </source>
</evidence>
<comment type="caution">
    <text evidence="13">The sequence shown here is derived from an EMBL/GenBank/DDBJ whole genome shotgun (WGS) entry which is preliminary data.</text>
</comment>
<keyword evidence="8" id="KW-0299">Galactose metabolism</keyword>
<evidence type="ECO:0000256" key="9">
    <source>
        <dbReference type="ARBA" id="ARBA00023235"/>
    </source>
</evidence>
<dbReference type="Gene3D" id="3.90.25.10">
    <property type="entry name" value="UDP-galactose 4-epimerase, domain 1"/>
    <property type="match status" value="1"/>
</dbReference>
<feature type="domain" description="NAD-dependent epimerase/dehydratase" evidence="12">
    <location>
        <begin position="3"/>
        <end position="252"/>
    </location>
</feature>
<dbReference type="InterPro" id="IPR005886">
    <property type="entry name" value="UDP_G4E"/>
</dbReference>
<dbReference type="GO" id="GO:0003978">
    <property type="term" value="F:UDP-glucose 4-epimerase activity"/>
    <property type="evidence" value="ECO:0007669"/>
    <property type="project" value="UniProtKB-UniRule"/>
</dbReference>
<comment type="cofactor">
    <cofactor evidence="2 11">
        <name>NAD(+)</name>
        <dbReference type="ChEBI" id="CHEBI:57540"/>
    </cofactor>
</comment>
<dbReference type="SUPFAM" id="SSF51735">
    <property type="entry name" value="NAD(P)-binding Rossmann-fold domains"/>
    <property type="match status" value="1"/>
</dbReference>
<name>A0AAW9JYU7_CARML</name>
<dbReference type="PANTHER" id="PTHR43725">
    <property type="entry name" value="UDP-GLUCOSE 4-EPIMERASE"/>
    <property type="match status" value="1"/>
</dbReference>
<protein>
    <recommendedName>
        <fullName evidence="6 11">UDP-glucose 4-epimerase</fullName>
        <ecNumber evidence="5 11">5.1.3.2</ecNumber>
    </recommendedName>
</protein>
<comment type="similarity">
    <text evidence="4 11">Belongs to the NAD(P)-dependent epimerase/dehydratase family.</text>
</comment>
<sequence length="341" mass="37742">MTVLVLGGAGYIGSHAVDQLITKGYDVAVVDNLKTGHKESLPDKSRFYQGDIRDKAFMEDVFTKENIEGVIHFAASSLVGESMEIPLDYLNNNVYGTQVVLEVMEKYNVKSIIFSSSAATYGEPKVIPIEETAATNPESTYGETKLMMEKMLKWCDKAYGMRFVALRYFNVAGAKLDGTIGEDHSPESHLLPIILQTALGQREKFTIYGEDYETPDGTCIRDYVHVVDLIDAHILALEYLQAGNSSNTFNLGSSTGFSVKQMLEAAREVTGKEIPATVVSRRAGDPSTLIAASDKAREVLGWKPQYTDVNKIIESAWNWHVKHPEGYGSKIINLNKNILDK</sequence>
<evidence type="ECO:0000256" key="5">
    <source>
        <dbReference type="ARBA" id="ARBA00013189"/>
    </source>
</evidence>
<organism evidence="13 14">
    <name type="scientific">Carnobacterium maltaromaticum</name>
    <name type="common">Carnobacterium piscicola</name>
    <dbReference type="NCBI Taxonomy" id="2751"/>
    <lineage>
        <taxon>Bacteria</taxon>
        <taxon>Bacillati</taxon>
        <taxon>Bacillota</taxon>
        <taxon>Bacilli</taxon>
        <taxon>Lactobacillales</taxon>
        <taxon>Carnobacteriaceae</taxon>
        <taxon>Carnobacterium</taxon>
    </lineage>
</organism>
<dbReference type="InterPro" id="IPR036291">
    <property type="entry name" value="NAD(P)-bd_dom_sf"/>
</dbReference>
<evidence type="ECO:0000313" key="14">
    <source>
        <dbReference type="Proteomes" id="UP001290462"/>
    </source>
</evidence>
<dbReference type="GO" id="GO:0033499">
    <property type="term" value="P:galactose catabolic process via UDP-galactose, Leloir pathway"/>
    <property type="evidence" value="ECO:0007669"/>
    <property type="project" value="TreeGrafter"/>
</dbReference>
<evidence type="ECO:0000313" key="13">
    <source>
        <dbReference type="EMBL" id="MDZ5758805.1"/>
    </source>
</evidence>
<keyword evidence="10 11" id="KW-0119">Carbohydrate metabolism</keyword>
<evidence type="ECO:0000256" key="2">
    <source>
        <dbReference type="ARBA" id="ARBA00001911"/>
    </source>
</evidence>
<dbReference type="EC" id="5.1.3.2" evidence="5 11"/>
<dbReference type="InterPro" id="IPR001509">
    <property type="entry name" value="Epimerase_deHydtase"/>
</dbReference>
<dbReference type="RefSeq" id="WP_322808921.1">
    <property type="nucleotide sequence ID" value="NZ_JAVBVO010000003.1"/>
</dbReference>
<dbReference type="Proteomes" id="UP001290462">
    <property type="component" value="Unassembled WGS sequence"/>
</dbReference>
<evidence type="ECO:0000259" key="12">
    <source>
        <dbReference type="Pfam" id="PF01370"/>
    </source>
</evidence>
<comment type="pathway">
    <text evidence="3 11">Carbohydrate metabolism; galactose metabolism.</text>
</comment>
<evidence type="ECO:0000256" key="4">
    <source>
        <dbReference type="ARBA" id="ARBA00007637"/>
    </source>
</evidence>
<comment type="subunit">
    <text evidence="11">Homodimer.</text>
</comment>